<dbReference type="PRINTS" id="PR00111">
    <property type="entry name" value="ABHYDROLASE"/>
</dbReference>
<dbReference type="Pfam" id="PF12697">
    <property type="entry name" value="Abhydrolase_6"/>
    <property type="match status" value="1"/>
</dbReference>
<evidence type="ECO:0000313" key="2">
    <source>
        <dbReference type="EMBL" id="GIH02527.1"/>
    </source>
</evidence>
<dbReference type="PANTHER" id="PTHR43194:SF2">
    <property type="entry name" value="PEROXISOMAL MEMBRANE PROTEIN LPX1"/>
    <property type="match status" value="1"/>
</dbReference>
<reference evidence="2" key="1">
    <citation type="submission" date="2021-01" db="EMBL/GenBank/DDBJ databases">
        <title>Whole genome shotgun sequence of Rhizocola hellebori NBRC 109834.</title>
        <authorList>
            <person name="Komaki H."/>
            <person name="Tamura T."/>
        </authorList>
    </citation>
    <scope>NUCLEOTIDE SEQUENCE</scope>
    <source>
        <strain evidence="2">NBRC 109834</strain>
    </source>
</reference>
<dbReference type="Proteomes" id="UP000612899">
    <property type="component" value="Unassembled WGS sequence"/>
</dbReference>
<dbReference type="Gene3D" id="3.40.50.1820">
    <property type="entry name" value="alpha/beta hydrolase"/>
    <property type="match status" value="1"/>
</dbReference>
<dbReference type="PANTHER" id="PTHR43194">
    <property type="entry name" value="HYDROLASE ALPHA/BETA FOLD FAMILY"/>
    <property type="match status" value="1"/>
</dbReference>
<protein>
    <submittedName>
        <fullName evidence="2">Hydrolase</fullName>
    </submittedName>
</protein>
<dbReference type="InterPro" id="IPR000073">
    <property type="entry name" value="AB_hydrolase_1"/>
</dbReference>
<keyword evidence="3" id="KW-1185">Reference proteome</keyword>
<dbReference type="InterPro" id="IPR029058">
    <property type="entry name" value="AB_hydrolase_fold"/>
</dbReference>
<gene>
    <name evidence="2" type="ORF">Rhe02_05940</name>
</gene>
<accession>A0A8J3Q378</accession>
<evidence type="ECO:0000259" key="1">
    <source>
        <dbReference type="Pfam" id="PF12697"/>
    </source>
</evidence>
<name>A0A8J3Q378_9ACTN</name>
<keyword evidence="2" id="KW-0378">Hydrolase</keyword>
<organism evidence="2 3">
    <name type="scientific">Rhizocola hellebori</name>
    <dbReference type="NCBI Taxonomy" id="1392758"/>
    <lineage>
        <taxon>Bacteria</taxon>
        <taxon>Bacillati</taxon>
        <taxon>Actinomycetota</taxon>
        <taxon>Actinomycetes</taxon>
        <taxon>Micromonosporales</taxon>
        <taxon>Micromonosporaceae</taxon>
        <taxon>Rhizocola</taxon>
    </lineage>
</organism>
<evidence type="ECO:0000313" key="3">
    <source>
        <dbReference type="Proteomes" id="UP000612899"/>
    </source>
</evidence>
<dbReference type="GO" id="GO:0016787">
    <property type="term" value="F:hydrolase activity"/>
    <property type="evidence" value="ECO:0007669"/>
    <property type="project" value="UniProtKB-KW"/>
</dbReference>
<proteinExistence type="predicted"/>
<comment type="caution">
    <text evidence="2">The sequence shown here is derived from an EMBL/GenBank/DDBJ whole genome shotgun (WGS) entry which is preliminary data.</text>
</comment>
<dbReference type="InterPro" id="IPR050228">
    <property type="entry name" value="Carboxylesterase_BioH"/>
</dbReference>
<dbReference type="RefSeq" id="WP_203906462.1">
    <property type="nucleotide sequence ID" value="NZ_BONY01000002.1"/>
</dbReference>
<feature type="domain" description="AB hydrolase-1" evidence="1">
    <location>
        <begin position="24"/>
        <end position="260"/>
    </location>
</feature>
<dbReference type="AlphaFoldDB" id="A0A8J3Q378"/>
<dbReference type="EMBL" id="BONY01000002">
    <property type="protein sequence ID" value="GIH02527.1"/>
    <property type="molecule type" value="Genomic_DNA"/>
</dbReference>
<sequence length="270" mass="29397">MDSGYVPVPGGELYFERVGAGSPIVLVHAGIADLTMWEPQVEEFSKDHTVVRFDSRGFGRSRSEAVEFSPIDDLRAVLDRLQIADAVLVGCSRGGQHSLDFTLASPDRVAALVWVCGGVSGSQHQGPAEQTAIFDRIEALWTAKDWEALVDLETQVWVDGPLQPEGRAPDAVRQKVRQMIYEIETRKEPEPTILPTPNPAAARLAEVACPLLVVIGALDTSGTRASADLLTEGVAGVERIDFPDSAHVPSMEHPQRFNAALREFLDRHGL</sequence>
<dbReference type="SUPFAM" id="SSF53474">
    <property type="entry name" value="alpha/beta-Hydrolases"/>
    <property type="match status" value="1"/>
</dbReference>